<feature type="domain" description="SGNH hydrolase-type esterase" evidence="1">
    <location>
        <begin position="5"/>
        <end position="175"/>
    </location>
</feature>
<dbReference type="SUPFAM" id="SSF52266">
    <property type="entry name" value="SGNH hydrolase"/>
    <property type="match status" value="1"/>
</dbReference>
<dbReference type="AlphaFoldDB" id="A0A9J6P5Z0"/>
<dbReference type="GO" id="GO:0004622">
    <property type="term" value="F:phosphatidylcholine lysophospholipase activity"/>
    <property type="evidence" value="ECO:0007669"/>
    <property type="project" value="TreeGrafter"/>
</dbReference>
<sequence>MNIMCIGDSITAGYGLSSNENWVYLMNKSLDHSFINKGINGDTSTGLLMRFKKDVIDFKSDMCFIMIGINDLMLNTEPEIVIKNIGIIIKDAVNFNITPIIISQPPINRDMAITLWDEYLNYDRILLKQTHLNNLFKDFCSSKDILFIDVFSYFKSICNSENYHSDGIHLNSFGNLALTKFISQEIQSLF</sequence>
<name>A0A9J6P5Z0_9CLOT</name>
<evidence type="ECO:0000259" key="1">
    <source>
        <dbReference type="Pfam" id="PF13472"/>
    </source>
</evidence>
<keyword evidence="3" id="KW-1185">Reference proteome</keyword>
<dbReference type="Pfam" id="PF13472">
    <property type="entry name" value="Lipase_GDSL_2"/>
    <property type="match status" value="1"/>
</dbReference>
<dbReference type="InterPro" id="IPR051532">
    <property type="entry name" value="Ester_Hydrolysis_Enzymes"/>
</dbReference>
<evidence type="ECO:0000313" key="3">
    <source>
        <dbReference type="Proteomes" id="UP001056429"/>
    </source>
</evidence>
<dbReference type="PANTHER" id="PTHR30383:SF5">
    <property type="entry name" value="SGNH HYDROLASE-TYPE ESTERASE DOMAIN-CONTAINING PROTEIN"/>
    <property type="match status" value="1"/>
</dbReference>
<dbReference type="PANTHER" id="PTHR30383">
    <property type="entry name" value="THIOESTERASE 1/PROTEASE 1/LYSOPHOSPHOLIPASE L1"/>
    <property type="match status" value="1"/>
</dbReference>
<organism evidence="2 3">
    <name type="scientific">Oceanirhabdus seepicola</name>
    <dbReference type="NCBI Taxonomy" id="2828781"/>
    <lineage>
        <taxon>Bacteria</taxon>
        <taxon>Bacillati</taxon>
        <taxon>Bacillota</taxon>
        <taxon>Clostridia</taxon>
        <taxon>Eubacteriales</taxon>
        <taxon>Clostridiaceae</taxon>
        <taxon>Oceanirhabdus</taxon>
    </lineage>
</organism>
<protein>
    <submittedName>
        <fullName evidence="2">Peptidase</fullName>
    </submittedName>
</protein>
<dbReference type="InterPro" id="IPR013830">
    <property type="entry name" value="SGNH_hydro"/>
</dbReference>
<proteinExistence type="predicted"/>
<reference evidence="2" key="2">
    <citation type="submission" date="2021-04" db="EMBL/GenBank/DDBJ databases">
        <authorList>
            <person name="Dong X."/>
        </authorList>
    </citation>
    <scope>NUCLEOTIDE SEQUENCE</scope>
    <source>
        <strain evidence="2">ZWT</strain>
    </source>
</reference>
<comment type="caution">
    <text evidence="2">The sequence shown here is derived from an EMBL/GenBank/DDBJ whole genome shotgun (WGS) entry which is preliminary data.</text>
</comment>
<dbReference type="InterPro" id="IPR036514">
    <property type="entry name" value="SGNH_hydro_sf"/>
</dbReference>
<dbReference type="EMBL" id="JAGSOJ010000004">
    <property type="protein sequence ID" value="MCM1992019.1"/>
    <property type="molecule type" value="Genomic_DNA"/>
</dbReference>
<evidence type="ECO:0000313" key="2">
    <source>
        <dbReference type="EMBL" id="MCM1992019.1"/>
    </source>
</evidence>
<gene>
    <name evidence="2" type="ORF">KDK92_19935</name>
</gene>
<dbReference type="Gene3D" id="3.40.50.1110">
    <property type="entry name" value="SGNH hydrolase"/>
    <property type="match status" value="1"/>
</dbReference>
<dbReference type="RefSeq" id="WP_250861149.1">
    <property type="nucleotide sequence ID" value="NZ_JAGSOJ010000004.1"/>
</dbReference>
<dbReference type="Proteomes" id="UP001056429">
    <property type="component" value="Unassembled WGS sequence"/>
</dbReference>
<reference evidence="2" key="1">
    <citation type="journal article" date="2021" name="mSystems">
        <title>Bacteria and Archaea Synergistically Convert Glycine Betaine to Biogenic Methane in the Formosa Cold Seep of the South China Sea.</title>
        <authorList>
            <person name="Li L."/>
            <person name="Zhang W."/>
            <person name="Zhang S."/>
            <person name="Song L."/>
            <person name="Sun Q."/>
            <person name="Zhang H."/>
            <person name="Xiang H."/>
            <person name="Dong X."/>
        </authorList>
    </citation>
    <scope>NUCLEOTIDE SEQUENCE</scope>
    <source>
        <strain evidence="2">ZWT</strain>
    </source>
</reference>
<accession>A0A9J6P5Z0</accession>